<dbReference type="SUPFAM" id="SSF52540">
    <property type="entry name" value="P-loop containing nucleoside triphosphate hydrolases"/>
    <property type="match status" value="1"/>
</dbReference>
<dbReference type="PANTHER" id="PTHR16305:SF35">
    <property type="entry name" value="TRANSCRIPTIONAL ACTIVATOR DOMAIN"/>
    <property type="match status" value="1"/>
</dbReference>
<dbReference type="InterPro" id="IPR000792">
    <property type="entry name" value="Tscrpt_reg_LuxR_C"/>
</dbReference>
<dbReference type="EMBL" id="JAAKZY010000208">
    <property type="protein sequence ID" value="NGO13738.1"/>
    <property type="molecule type" value="Genomic_DNA"/>
</dbReference>
<keyword evidence="5" id="KW-1185">Reference proteome</keyword>
<dbReference type="PANTHER" id="PTHR16305">
    <property type="entry name" value="TESTICULAR SOLUBLE ADENYLYL CYCLASE"/>
    <property type="match status" value="1"/>
</dbReference>
<dbReference type="GO" id="GO:0004016">
    <property type="term" value="F:adenylate cyclase activity"/>
    <property type="evidence" value="ECO:0007669"/>
    <property type="project" value="TreeGrafter"/>
</dbReference>
<dbReference type="Pfam" id="PF00196">
    <property type="entry name" value="GerE"/>
    <property type="match status" value="1"/>
</dbReference>
<dbReference type="AlphaFoldDB" id="A0A6G4VHV7"/>
<comment type="caution">
    <text evidence="4">The sequence shown here is derived from an EMBL/GenBank/DDBJ whole genome shotgun (WGS) entry which is preliminary data.</text>
</comment>
<protein>
    <submittedName>
        <fullName evidence="4">AAA family ATPase</fullName>
    </submittedName>
</protein>
<dbReference type="GO" id="GO:0005737">
    <property type="term" value="C:cytoplasm"/>
    <property type="evidence" value="ECO:0007669"/>
    <property type="project" value="TreeGrafter"/>
</dbReference>
<proteinExistence type="predicted"/>
<dbReference type="GO" id="GO:0005524">
    <property type="term" value="F:ATP binding"/>
    <property type="evidence" value="ECO:0007669"/>
    <property type="project" value="UniProtKB-KW"/>
</dbReference>
<dbReference type="InterPro" id="IPR041664">
    <property type="entry name" value="AAA_16"/>
</dbReference>
<dbReference type="Gene3D" id="1.10.10.10">
    <property type="entry name" value="Winged helix-like DNA-binding domain superfamily/Winged helix DNA-binding domain"/>
    <property type="match status" value="1"/>
</dbReference>
<dbReference type="InterPro" id="IPR016032">
    <property type="entry name" value="Sig_transdc_resp-reg_C-effctor"/>
</dbReference>
<evidence type="ECO:0000256" key="1">
    <source>
        <dbReference type="ARBA" id="ARBA00022741"/>
    </source>
</evidence>
<dbReference type="Pfam" id="PF13191">
    <property type="entry name" value="AAA_16"/>
    <property type="match status" value="1"/>
</dbReference>
<dbReference type="InterPro" id="IPR036388">
    <property type="entry name" value="WH-like_DNA-bd_sf"/>
</dbReference>
<keyword evidence="2" id="KW-0067">ATP-binding</keyword>
<dbReference type="GO" id="GO:0003677">
    <property type="term" value="F:DNA binding"/>
    <property type="evidence" value="ECO:0007669"/>
    <property type="project" value="InterPro"/>
</dbReference>
<dbReference type="PRINTS" id="PR00038">
    <property type="entry name" value="HTHLUXR"/>
</dbReference>
<evidence type="ECO:0000259" key="3">
    <source>
        <dbReference type="PROSITE" id="PS50043"/>
    </source>
</evidence>
<dbReference type="Proteomes" id="UP000472335">
    <property type="component" value="Unassembled WGS sequence"/>
</dbReference>
<dbReference type="CDD" id="cd06170">
    <property type="entry name" value="LuxR_C_like"/>
    <property type="match status" value="1"/>
</dbReference>
<keyword evidence="1" id="KW-0547">Nucleotide-binding</keyword>
<dbReference type="SUPFAM" id="SSF46894">
    <property type="entry name" value="C-terminal effector domain of the bipartite response regulators"/>
    <property type="match status" value="1"/>
</dbReference>
<dbReference type="PROSITE" id="PS50043">
    <property type="entry name" value="HTH_LUXR_2"/>
    <property type="match status" value="1"/>
</dbReference>
<evidence type="ECO:0000313" key="4">
    <source>
        <dbReference type="EMBL" id="NGO13738.1"/>
    </source>
</evidence>
<evidence type="ECO:0000313" key="5">
    <source>
        <dbReference type="Proteomes" id="UP000472335"/>
    </source>
</evidence>
<feature type="domain" description="HTH luxR-type" evidence="3">
    <location>
        <begin position="800"/>
        <end position="863"/>
    </location>
</feature>
<sequence>MTSVNLVEREWVLAKLAGHLGQADRGDGRLVLLRGEAGIGKSAVVRRFCEQVDAETRVLVGSCDPLSTPPPLGPLMDIASGLGTVVKEALEAALSGTSGPNVVFRALLDELSGGPVTLLVFEDVHWADAATLDLLRFVGRRIGELPALVVVTYRDDEVGPLHPLSVVLGDLAGCPALARYDLEPLSRSAVARLAVRRPHDPAALYAITEGNPFFVTEVLAASEPGIPVTVREAVIGRLGRLPAHARDVVEAAAVVGTSAPVDLLGSIVANAETAVDEVLTAGVLEAESTQLAFRHELARAAVLDSIPAIRRRRLHALVLNALRAPTDGSAPDLSRLAYHADEAGDAEAVLKYAPAAAAHASRLTAHREAAAQFARALRHAGAAPQAQRATLLEGHAYASYMTGLVPDAVESWETAGRLRHAMGDLLHEGDDLRWCSYMLWLLSRNREARERGIEAVRLLGHAGPTPELGRAYVNVAEQAGFDCDVATTAAHAERAIEVGRHIGDAGLVLRARFHAAIATVLSQDHGWEELEEVWQQAAARQLVEHAGMFGPVISAVAMVHRDFDRARDYDRRAVAFCRHYDLDMFLDYLRGARAMGLVHQGAWEEAAEEATAVLRLRSLPPVSRIFPLLALALVRVRRGDPEVRPLLDEAATLGEPSDLVRMGPVWEARAEAAWLAGDDASAIAEASRGLPAVGQSCDPWAVGACARWIRLAGGRPPPGPAAGPFALELSGDWAAAVTAWQRLGCAYDAALAQLAGDAEAVAKAVATFDALGARAAVVRGRVRLKELGVRLGTRGPRTIARAHQYGLTAREQEIVDLLREGLSGPDIAARLFITPKTVSHHVTAILQKLGVHSRAEALRKLGS</sequence>
<dbReference type="SMART" id="SM00421">
    <property type="entry name" value="HTH_LUXR"/>
    <property type="match status" value="1"/>
</dbReference>
<organism evidence="4 5">
    <name type="scientific">Streptomyces scabichelini</name>
    <dbReference type="NCBI Taxonomy" id="2711217"/>
    <lineage>
        <taxon>Bacteria</taxon>
        <taxon>Bacillati</taxon>
        <taxon>Actinomycetota</taxon>
        <taxon>Actinomycetes</taxon>
        <taxon>Kitasatosporales</taxon>
        <taxon>Streptomycetaceae</taxon>
        <taxon>Streptomyces</taxon>
    </lineage>
</organism>
<evidence type="ECO:0000256" key="2">
    <source>
        <dbReference type="ARBA" id="ARBA00022840"/>
    </source>
</evidence>
<reference evidence="4 5" key="1">
    <citation type="submission" date="2020-02" db="EMBL/GenBank/DDBJ databases">
        <title>Whole-genome analyses of novel actinobacteria.</title>
        <authorList>
            <person name="Sahin N."/>
            <person name="Gencbay T."/>
        </authorList>
    </citation>
    <scope>NUCLEOTIDE SEQUENCE [LARGE SCALE GENOMIC DNA]</scope>
    <source>
        <strain evidence="4 5">HC44</strain>
    </source>
</reference>
<dbReference type="GO" id="GO:0006355">
    <property type="term" value="P:regulation of DNA-templated transcription"/>
    <property type="evidence" value="ECO:0007669"/>
    <property type="project" value="InterPro"/>
</dbReference>
<name>A0A6G4VHV7_9ACTN</name>
<accession>A0A6G4VHV7</accession>
<dbReference type="InterPro" id="IPR027417">
    <property type="entry name" value="P-loop_NTPase"/>
</dbReference>
<gene>
    <name evidence="4" type="ORF">G5C60_40630</name>
</gene>